<proteinExistence type="predicted"/>
<name>A0A285GZG8_9ACTN</name>
<feature type="compositionally biased region" description="Basic and acidic residues" evidence="1">
    <location>
        <begin position="118"/>
        <end position="127"/>
    </location>
</feature>
<gene>
    <name evidence="2" type="ORF">SAMN05421748_103167</name>
</gene>
<dbReference type="RefSeq" id="WP_097319390.1">
    <property type="nucleotide sequence ID" value="NZ_OBDY01000003.1"/>
</dbReference>
<keyword evidence="3" id="KW-1185">Reference proteome</keyword>
<dbReference type="AlphaFoldDB" id="A0A285GZG8"/>
<dbReference type="Proteomes" id="UP000219612">
    <property type="component" value="Unassembled WGS sequence"/>
</dbReference>
<evidence type="ECO:0000313" key="2">
    <source>
        <dbReference type="EMBL" id="SNY28969.1"/>
    </source>
</evidence>
<protein>
    <submittedName>
        <fullName evidence="2">Uncharacterized protein</fullName>
    </submittedName>
</protein>
<evidence type="ECO:0000256" key="1">
    <source>
        <dbReference type="SAM" id="MobiDB-lite"/>
    </source>
</evidence>
<accession>A0A285GZG8</accession>
<feature type="region of interest" description="Disordered" evidence="1">
    <location>
        <begin position="116"/>
        <end position="136"/>
    </location>
</feature>
<sequence>MTVIQPNVLLHDARGGQWRPAPSYQDREPNGPGWLLLRRSADGVEMPYGRVLAAFGYGTNENRYLLGRFDNGVQLRATAEAFRCICNPDDLFRPPNPIPRAVEGCPAHKARYAAQQFADREQDREMRQSMNADGEL</sequence>
<evidence type="ECO:0000313" key="3">
    <source>
        <dbReference type="Proteomes" id="UP000219612"/>
    </source>
</evidence>
<organism evidence="2 3">
    <name type="scientific">Paractinoplanes atraurantiacus</name>
    <dbReference type="NCBI Taxonomy" id="1036182"/>
    <lineage>
        <taxon>Bacteria</taxon>
        <taxon>Bacillati</taxon>
        <taxon>Actinomycetota</taxon>
        <taxon>Actinomycetes</taxon>
        <taxon>Micromonosporales</taxon>
        <taxon>Micromonosporaceae</taxon>
        <taxon>Paractinoplanes</taxon>
    </lineage>
</organism>
<reference evidence="3" key="1">
    <citation type="submission" date="2017-09" db="EMBL/GenBank/DDBJ databases">
        <authorList>
            <person name="Varghese N."/>
            <person name="Submissions S."/>
        </authorList>
    </citation>
    <scope>NUCLEOTIDE SEQUENCE [LARGE SCALE GENOMIC DNA]</scope>
    <source>
        <strain evidence="3">CGMCC 4.6857</strain>
    </source>
</reference>
<dbReference type="EMBL" id="OBDY01000003">
    <property type="protein sequence ID" value="SNY28969.1"/>
    <property type="molecule type" value="Genomic_DNA"/>
</dbReference>